<dbReference type="PANTHER" id="PTHR30146">
    <property type="entry name" value="LACI-RELATED TRANSCRIPTIONAL REPRESSOR"/>
    <property type="match status" value="1"/>
</dbReference>
<dbReference type="PROSITE" id="PS50932">
    <property type="entry name" value="HTH_LACI_2"/>
    <property type="match status" value="1"/>
</dbReference>
<keyword evidence="1" id="KW-0805">Transcription regulation</keyword>
<proteinExistence type="predicted"/>
<evidence type="ECO:0000313" key="6">
    <source>
        <dbReference type="Proteomes" id="UP000183859"/>
    </source>
</evidence>
<evidence type="ECO:0000313" key="5">
    <source>
        <dbReference type="EMBL" id="APG47858.1"/>
    </source>
</evidence>
<dbReference type="SUPFAM" id="SSF47413">
    <property type="entry name" value="lambda repressor-like DNA-binding domains"/>
    <property type="match status" value="1"/>
</dbReference>
<feature type="domain" description="HTH lacI-type" evidence="4">
    <location>
        <begin position="7"/>
        <end position="46"/>
    </location>
</feature>
<dbReference type="EMBL" id="CP016364">
    <property type="protein sequence ID" value="APG47858.1"/>
    <property type="molecule type" value="Genomic_DNA"/>
</dbReference>
<dbReference type="Gene3D" id="1.10.260.40">
    <property type="entry name" value="lambda repressor-like DNA-binding domains"/>
    <property type="match status" value="1"/>
</dbReference>
<dbReference type="GO" id="GO:0003700">
    <property type="term" value="F:DNA-binding transcription factor activity"/>
    <property type="evidence" value="ECO:0007669"/>
    <property type="project" value="TreeGrafter"/>
</dbReference>
<dbReference type="InterPro" id="IPR000843">
    <property type="entry name" value="HTH_LacI"/>
</dbReference>
<dbReference type="AlphaFoldDB" id="A0A1L3I6T9"/>
<dbReference type="PANTHER" id="PTHR30146:SF152">
    <property type="entry name" value="TRANSCRIPTIONAL REGULATORY PROTEIN"/>
    <property type="match status" value="1"/>
</dbReference>
<dbReference type="Gene3D" id="3.40.50.2300">
    <property type="match status" value="2"/>
</dbReference>
<evidence type="ECO:0000256" key="1">
    <source>
        <dbReference type="ARBA" id="ARBA00023015"/>
    </source>
</evidence>
<dbReference type="RefSeq" id="WP_237028933.1">
    <property type="nucleotide sequence ID" value="NZ_CP016364.1"/>
</dbReference>
<gene>
    <name evidence="5" type="ORF">PhaeoP97_02473</name>
</gene>
<dbReference type="Proteomes" id="UP000183859">
    <property type="component" value="Chromosome"/>
</dbReference>
<evidence type="ECO:0000259" key="4">
    <source>
        <dbReference type="PROSITE" id="PS50932"/>
    </source>
</evidence>
<dbReference type="InterPro" id="IPR025997">
    <property type="entry name" value="SBP_2_dom"/>
</dbReference>
<dbReference type="SMART" id="SM00354">
    <property type="entry name" value="HTH_LACI"/>
    <property type="match status" value="1"/>
</dbReference>
<dbReference type="KEGG" id="php:PhaeoP97_02473"/>
<protein>
    <submittedName>
        <fullName evidence="5">Transcriptional regulator, IclR family</fullName>
    </submittedName>
</protein>
<accession>A0A1L3I6T9</accession>
<organism evidence="5 6">
    <name type="scientific">Phaeobacter porticola</name>
    <dbReference type="NCBI Taxonomy" id="1844006"/>
    <lineage>
        <taxon>Bacteria</taxon>
        <taxon>Pseudomonadati</taxon>
        <taxon>Pseudomonadota</taxon>
        <taxon>Alphaproteobacteria</taxon>
        <taxon>Rhodobacterales</taxon>
        <taxon>Roseobacteraceae</taxon>
        <taxon>Phaeobacter</taxon>
    </lineage>
</organism>
<dbReference type="InterPro" id="IPR010982">
    <property type="entry name" value="Lambda_DNA-bd_dom_sf"/>
</dbReference>
<dbReference type="Pfam" id="PF00356">
    <property type="entry name" value="LacI"/>
    <property type="match status" value="1"/>
</dbReference>
<dbReference type="STRING" id="1844006.PhaeoP97_02473"/>
<dbReference type="InterPro" id="IPR028082">
    <property type="entry name" value="Peripla_BP_I"/>
</dbReference>
<evidence type="ECO:0000256" key="2">
    <source>
        <dbReference type="ARBA" id="ARBA00023125"/>
    </source>
</evidence>
<keyword evidence="6" id="KW-1185">Reference proteome</keyword>
<dbReference type="CDD" id="cd01392">
    <property type="entry name" value="HTH_LacI"/>
    <property type="match status" value="1"/>
</dbReference>
<sequence length="345" mass="37803">MSHPFPIKDIARQSGLSTATVDRVLNERANVSPRSRARVSAAIAELEGQEQQLSARGRRLYFDVLVEAPERFSREIRHATEAVLPTIGPAVIHARYSFRQIMSAPDCVALLRQIVKRGSHGVVLKVRDLPEITAMVAELDSRGIPVVCAFTDLPRSARRAYCGPDNYAAGQSAAYMIDKCLPGSSPPGATILTTLSQLAFHGEAQRRRGFLRLMSERRPDLRLMTVAAGAGLALETRAVLQEKLSAPGLGPILGVYSMGGANRAILELLKSYDHFPRAYVAHDLDSENRTLLRQGYITVALQHDIASDMRNAFLSLLYANQILKAPPVATQSRMSMVTPFDCAEN</sequence>
<keyword evidence="3" id="KW-0804">Transcription</keyword>
<name>A0A1L3I6T9_9RHOB</name>
<dbReference type="CDD" id="cd06307">
    <property type="entry name" value="PBP1_sugar_binding"/>
    <property type="match status" value="1"/>
</dbReference>
<reference evidence="6" key="1">
    <citation type="submission" date="2016-07" db="EMBL/GenBank/DDBJ databases">
        <title>Phaeobacter portensis sp. nov., a tropodithietic acid producing bacterium isolated from a German harbor.</title>
        <authorList>
            <person name="Freese H.M."/>
            <person name="Bunk B."/>
            <person name="Breider S."/>
            <person name="Brinkhoff T."/>
        </authorList>
    </citation>
    <scope>NUCLEOTIDE SEQUENCE [LARGE SCALE GENOMIC DNA]</scope>
    <source>
        <strain evidence="6">P97</strain>
    </source>
</reference>
<evidence type="ECO:0000256" key="3">
    <source>
        <dbReference type="ARBA" id="ARBA00023163"/>
    </source>
</evidence>
<keyword evidence="2" id="KW-0238">DNA-binding</keyword>
<dbReference type="Pfam" id="PF13407">
    <property type="entry name" value="Peripla_BP_4"/>
    <property type="match status" value="1"/>
</dbReference>
<dbReference type="SUPFAM" id="SSF53822">
    <property type="entry name" value="Periplasmic binding protein-like I"/>
    <property type="match status" value="1"/>
</dbReference>
<dbReference type="GO" id="GO:0000976">
    <property type="term" value="F:transcription cis-regulatory region binding"/>
    <property type="evidence" value="ECO:0007669"/>
    <property type="project" value="TreeGrafter"/>
</dbReference>